<dbReference type="EMBL" id="BEZZ01000966">
    <property type="protein sequence ID" value="GCC37240.1"/>
    <property type="molecule type" value="Genomic_DNA"/>
</dbReference>
<proteinExistence type="predicted"/>
<gene>
    <name evidence="2" type="ORF">chiPu_0015742</name>
</gene>
<dbReference type="Proteomes" id="UP000287033">
    <property type="component" value="Unassembled WGS sequence"/>
</dbReference>
<accession>A0A401T3Q0</accession>
<evidence type="ECO:0000313" key="3">
    <source>
        <dbReference type="Proteomes" id="UP000287033"/>
    </source>
</evidence>
<evidence type="ECO:0000313" key="2">
    <source>
        <dbReference type="EMBL" id="GCC37240.1"/>
    </source>
</evidence>
<comment type="caution">
    <text evidence="2">The sequence shown here is derived from an EMBL/GenBank/DDBJ whole genome shotgun (WGS) entry which is preliminary data.</text>
</comment>
<dbReference type="AlphaFoldDB" id="A0A401T3Q0"/>
<name>A0A401T3Q0_CHIPU</name>
<organism evidence="2 3">
    <name type="scientific">Chiloscyllium punctatum</name>
    <name type="common">Brownbanded bambooshark</name>
    <name type="synonym">Hemiscyllium punctatum</name>
    <dbReference type="NCBI Taxonomy" id="137246"/>
    <lineage>
        <taxon>Eukaryota</taxon>
        <taxon>Metazoa</taxon>
        <taxon>Chordata</taxon>
        <taxon>Craniata</taxon>
        <taxon>Vertebrata</taxon>
        <taxon>Chondrichthyes</taxon>
        <taxon>Elasmobranchii</taxon>
        <taxon>Galeomorphii</taxon>
        <taxon>Galeoidea</taxon>
        <taxon>Orectolobiformes</taxon>
        <taxon>Hemiscylliidae</taxon>
        <taxon>Chiloscyllium</taxon>
    </lineage>
</organism>
<protein>
    <submittedName>
        <fullName evidence="2">Uncharacterized protein</fullName>
    </submittedName>
</protein>
<dbReference type="OrthoDB" id="5278943at2759"/>
<feature type="region of interest" description="Disordered" evidence="1">
    <location>
        <begin position="37"/>
        <end position="81"/>
    </location>
</feature>
<sequence>MHKNKKAWFSESVSRHICDLWEIRAAVGNFIWELDNPLQPQQSHERGDASKRKRSANCHHPEMERIDQDIHNNGRRFVSSV</sequence>
<evidence type="ECO:0000256" key="1">
    <source>
        <dbReference type="SAM" id="MobiDB-lite"/>
    </source>
</evidence>
<keyword evidence="3" id="KW-1185">Reference proteome</keyword>
<feature type="compositionally biased region" description="Basic and acidic residues" evidence="1">
    <location>
        <begin position="59"/>
        <end position="72"/>
    </location>
</feature>
<reference evidence="2 3" key="1">
    <citation type="journal article" date="2018" name="Nat. Ecol. Evol.">
        <title>Shark genomes provide insights into elasmobranch evolution and the origin of vertebrates.</title>
        <authorList>
            <person name="Hara Y"/>
            <person name="Yamaguchi K"/>
            <person name="Onimaru K"/>
            <person name="Kadota M"/>
            <person name="Koyanagi M"/>
            <person name="Keeley SD"/>
            <person name="Tatsumi K"/>
            <person name="Tanaka K"/>
            <person name="Motone F"/>
            <person name="Kageyama Y"/>
            <person name="Nozu R"/>
            <person name="Adachi N"/>
            <person name="Nishimura O"/>
            <person name="Nakagawa R"/>
            <person name="Tanegashima C"/>
            <person name="Kiyatake I"/>
            <person name="Matsumoto R"/>
            <person name="Murakumo K"/>
            <person name="Nishida K"/>
            <person name="Terakita A"/>
            <person name="Kuratani S"/>
            <person name="Sato K"/>
            <person name="Hyodo S Kuraku.S."/>
        </authorList>
    </citation>
    <scope>NUCLEOTIDE SEQUENCE [LARGE SCALE GENOMIC DNA]</scope>
</reference>